<reference evidence="2 3" key="1">
    <citation type="submission" date="2010-04" db="EMBL/GenBank/DDBJ databases">
        <authorList>
            <person name="Muzny D."/>
            <person name="Qin X."/>
            <person name="Deng J."/>
            <person name="Jiang H."/>
            <person name="Liu Y."/>
            <person name="Qu J."/>
            <person name="Song X.-Z."/>
            <person name="Zhang L."/>
            <person name="Thornton R."/>
            <person name="Coyle M."/>
            <person name="Francisco L."/>
            <person name="Jackson L."/>
            <person name="Javaid M."/>
            <person name="Korchina V."/>
            <person name="Kovar C."/>
            <person name="Mata R."/>
            <person name="Mathew T."/>
            <person name="Ngo R."/>
            <person name="Nguyen L."/>
            <person name="Nguyen N."/>
            <person name="Okwuonu G."/>
            <person name="Ongeri F."/>
            <person name="Pham C."/>
            <person name="Simmons D."/>
            <person name="Wilczek-Boney K."/>
            <person name="Hale W."/>
            <person name="Jakkamsetti A."/>
            <person name="Pham P."/>
            <person name="Ruth R."/>
            <person name="San Lucas F."/>
            <person name="Warren J."/>
            <person name="Zhang J."/>
            <person name="Zhao Z."/>
            <person name="Zhou C."/>
            <person name="Zhu D."/>
            <person name="Lee S."/>
            <person name="Bess C."/>
            <person name="Blankenburg K."/>
            <person name="Forbes L."/>
            <person name="Fu Q."/>
            <person name="Gubbala S."/>
            <person name="Hirani K."/>
            <person name="Jayaseelan J.C."/>
            <person name="Lara F."/>
            <person name="Munidasa M."/>
            <person name="Palculict T."/>
            <person name="Patil S."/>
            <person name="Pu L.-L."/>
            <person name="Saada N."/>
            <person name="Tang L."/>
            <person name="Weissenberger G."/>
            <person name="Zhu Y."/>
            <person name="Hemphill L."/>
            <person name="Shang Y."/>
            <person name="Youmans B."/>
            <person name="Ayvaz T."/>
            <person name="Ross M."/>
            <person name="Santibanez J."/>
            <person name="Aqrawi P."/>
            <person name="Gross S."/>
            <person name="Joshi V."/>
            <person name="Fowler G."/>
            <person name="Nazareth L."/>
            <person name="Reid J."/>
            <person name="Worley K."/>
            <person name="Petrosino J."/>
            <person name="Highlander S."/>
            <person name="Gibbs R."/>
        </authorList>
    </citation>
    <scope>NUCLEOTIDE SEQUENCE [LARGE SCALE GENOMIC DNA]</scope>
    <source>
        <strain evidence="2 3">ATCC BAA-614</strain>
    </source>
</reference>
<feature type="region of interest" description="Disordered" evidence="1">
    <location>
        <begin position="26"/>
        <end position="46"/>
    </location>
</feature>
<dbReference type="HOGENOM" id="CLU_3186075_0_0_11"/>
<dbReference type="AlphaFoldDB" id="D5PDT0"/>
<comment type="caution">
    <text evidence="2">The sequence shown here is derived from an EMBL/GenBank/DDBJ whole genome shotgun (WGS) entry which is preliminary data.</text>
</comment>
<proteinExistence type="predicted"/>
<protein>
    <submittedName>
        <fullName evidence="2">Uncharacterized protein</fullName>
    </submittedName>
</protein>
<gene>
    <name evidence="2" type="ORF">HMPREF0591_4324</name>
</gene>
<name>D5PDT0_9MYCO</name>
<evidence type="ECO:0000256" key="1">
    <source>
        <dbReference type="SAM" id="MobiDB-lite"/>
    </source>
</evidence>
<keyword evidence="3" id="KW-1185">Reference proteome</keyword>
<dbReference type="Proteomes" id="UP000003653">
    <property type="component" value="Unassembled WGS sequence"/>
</dbReference>
<evidence type="ECO:0000313" key="2">
    <source>
        <dbReference type="EMBL" id="EFG75795.1"/>
    </source>
</evidence>
<evidence type="ECO:0000313" key="3">
    <source>
        <dbReference type="Proteomes" id="UP000003653"/>
    </source>
</evidence>
<accession>D5PDT0</accession>
<dbReference type="EMBL" id="ADNV01000299">
    <property type="protein sequence ID" value="EFG75795.1"/>
    <property type="molecule type" value="Genomic_DNA"/>
</dbReference>
<organism evidence="2 3">
    <name type="scientific">Mycobacterium parascrofulaceum ATCC BAA-614</name>
    <dbReference type="NCBI Taxonomy" id="525368"/>
    <lineage>
        <taxon>Bacteria</taxon>
        <taxon>Bacillati</taxon>
        <taxon>Actinomycetota</taxon>
        <taxon>Actinomycetes</taxon>
        <taxon>Mycobacteriales</taxon>
        <taxon>Mycobacteriaceae</taxon>
        <taxon>Mycobacterium</taxon>
        <taxon>Mycobacterium simiae complex</taxon>
    </lineage>
</organism>
<sequence>MHRGLRNAVILGDIRGQPLLAGIRQDQVGPIGQRRQRATPAPARAR</sequence>